<evidence type="ECO:0000256" key="3">
    <source>
        <dbReference type="ARBA" id="ARBA00023125"/>
    </source>
</evidence>
<organism evidence="9 10">
    <name type="scientific">Rhizobium leguminosarum</name>
    <dbReference type="NCBI Taxonomy" id="384"/>
    <lineage>
        <taxon>Bacteria</taxon>
        <taxon>Pseudomonadati</taxon>
        <taxon>Pseudomonadota</taxon>
        <taxon>Alphaproteobacteria</taxon>
        <taxon>Hyphomicrobiales</taxon>
        <taxon>Rhizobiaceae</taxon>
        <taxon>Rhizobium/Agrobacterium group</taxon>
        <taxon>Rhizobium</taxon>
    </lineage>
</organism>
<feature type="domain" description="HTH lysR-type" evidence="8">
    <location>
        <begin position="22"/>
        <end position="77"/>
    </location>
</feature>
<evidence type="ECO:0000256" key="6">
    <source>
        <dbReference type="ARBA" id="ARBA00067332"/>
    </source>
</evidence>
<dbReference type="InterPro" id="IPR058163">
    <property type="entry name" value="LysR-type_TF_proteobact-type"/>
</dbReference>
<dbReference type="GO" id="GO:0003677">
    <property type="term" value="F:DNA binding"/>
    <property type="evidence" value="ECO:0007669"/>
    <property type="project" value="UniProtKB-KW"/>
</dbReference>
<dbReference type="Gene3D" id="3.40.190.290">
    <property type="match status" value="1"/>
</dbReference>
<dbReference type="InterPro" id="IPR036390">
    <property type="entry name" value="WH_DNA-bd_sf"/>
</dbReference>
<dbReference type="EMBL" id="JACIGO010000015">
    <property type="protein sequence ID" value="MBB4294265.1"/>
    <property type="molecule type" value="Genomic_DNA"/>
</dbReference>
<keyword evidence="2" id="KW-0805">Transcription regulation</keyword>
<keyword evidence="4" id="KW-0804">Transcription</keyword>
<dbReference type="FunFam" id="1.10.10.10:FF:000001">
    <property type="entry name" value="LysR family transcriptional regulator"/>
    <property type="match status" value="1"/>
</dbReference>
<evidence type="ECO:0000259" key="8">
    <source>
        <dbReference type="PROSITE" id="PS50931"/>
    </source>
</evidence>
<dbReference type="InterPro" id="IPR000847">
    <property type="entry name" value="LysR_HTH_N"/>
</dbReference>
<dbReference type="SUPFAM" id="SSF53850">
    <property type="entry name" value="Periplasmic binding protein-like II"/>
    <property type="match status" value="1"/>
</dbReference>
<evidence type="ECO:0000313" key="10">
    <source>
        <dbReference type="Proteomes" id="UP000538507"/>
    </source>
</evidence>
<comment type="function">
    <text evidence="5">Transcriptional regulator of the ttuABCDE tartrate utilization operon.</text>
</comment>
<accession>A0AAE2T0B0</accession>
<dbReference type="InterPro" id="IPR005119">
    <property type="entry name" value="LysR_subst-bd"/>
</dbReference>
<keyword evidence="3 9" id="KW-0238">DNA-binding</keyword>
<sequence>MNKWDKPACDIEQIGTMEQASLKELEAAAAIARRGTFRAAAIDLGMSTTALSHTIGRLEAGLGVRLFNRTTRSVSLTDAGRIFVQQVAPSLQDLHAALDLVRSQRETPSGTIRINAAPFAARAIISPLVLEFLRRYPDMNVDIVTEGKMVDIVKDGFDLGVRVASLVPSDMIAVSLGRPQRHAVVGSPEYFEQHGKPVVPPDLLNHRCIRVRLPDGSLFRWRFEKDGEQVQIDVRGPLALDEASLTRTAVLEGAGVGYIFEQDILSEIEAGRVIRILEDWTPPYPGLCLYYPGRRNLSAGVRAFLELARELSRPTAG</sequence>
<evidence type="ECO:0000313" key="9">
    <source>
        <dbReference type="EMBL" id="MBB4294265.1"/>
    </source>
</evidence>
<dbReference type="PROSITE" id="PS50931">
    <property type="entry name" value="HTH_LYSR"/>
    <property type="match status" value="1"/>
</dbReference>
<dbReference type="Pfam" id="PF00126">
    <property type="entry name" value="HTH_1"/>
    <property type="match status" value="1"/>
</dbReference>
<dbReference type="Pfam" id="PF03466">
    <property type="entry name" value="LysR_substrate"/>
    <property type="match status" value="1"/>
</dbReference>
<dbReference type="CDD" id="cd08474">
    <property type="entry name" value="PBP2_CrgA_like_5"/>
    <property type="match status" value="1"/>
</dbReference>
<proteinExistence type="inferred from homology"/>
<evidence type="ECO:0000256" key="7">
    <source>
        <dbReference type="ARBA" id="ARBA00083243"/>
    </source>
</evidence>
<evidence type="ECO:0000256" key="4">
    <source>
        <dbReference type="ARBA" id="ARBA00023163"/>
    </source>
</evidence>
<dbReference type="AlphaFoldDB" id="A0AAE2T0B0"/>
<dbReference type="Gene3D" id="1.10.10.10">
    <property type="entry name" value="Winged helix-like DNA-binding domain superfamily/Winged helix DNA-binding domain"/>
    <property type="match status" value="1"/>
</dbReference>
<evidence type="ECO:0000256" key="2">
    <source>
        <dbReference type="ARBA" id="ARBA00023015"/>
    </source>
</evidence>
<dbReference type="GO" id="GO:0003700">
    <property type="term" value="F:DNA-binding transcription factor activity"/>
    <property type="evidence" value="ECO:0007669"/>
    <property type="project" value="InterPro"/>
</dbReference>
<dbReference type="InterPro" id="IPR036388">
    <property type="entry name" value="WH-like_DNA-bd_sf"/>
</dbReference>
<dbReference type="PANTHER" id="PTHR30537">
    <property type="entry name" value="HTH-TYPE TRANSCRIPTIONAL REGULATOR"/>
    <property type="match status" value="1"/>
</dbReference>
<comment type="similarity">
    <text evidence="1">Belongs to the LysR transcriptional regulatory family.</text>
</comment>
<dbReference type="SUPFAM" id="SSF46785">
    <property type="entry name" value="Winged helix' DNA-binding domain"/>
    <property type="match status" value="1"/>
</dbReference>
<evidence type="ECO:0000256" key="5">
    <source>
        <dbReference type="ARBA" id="ARBA00054626"/>
    </source>
</evidence>
<protein>
    <recommendedName>
        <fullName evidence="6">HTH-type transcriptional regulator TtuA</fullName>
    </recommendedName>
    <alternativeName>
        <fullName evidence="7">Tartrate utilization transcriptional regulator</fullName>
    </alternativeName>
</protein>
<reference evidence="9 10" key="1">
    <citation type="submission" date="2020-08" db="EMBL/GenBank/DDBJ databases">
        <title>Genomic Encyclopedia of Type Strains, Phase IV (KMG-V): Genome sequencing to study the core and pangenomes of soil and plant-associated prokaryotes.</title>
        <authorList>
            <person name="Whitman W."/>
        </authorList>
    </citation>
    <scope>NUCLEOTIDE SEQUENCE [LARGE SCALE GENOMIC DNA]</scope>
    <source>
        <strain evidence="9 10">SEMIA 415</strain>
    </source>
</reference>
<dbReference type="RefSeq" id="WP_183610591.1">
    <property type="nucleotide sequence ID" value="NZ_JACHAZ010000017.1"/>
</dbReference>
<name>A0AAE2T0B0_RHILE</name>
<comment type="caution">
    <text evidence="9">The sequence shown here is derived from an EMBL/GenBank/DDBJ whole genome shotgun (WGS) entry which is preliminary data.</text>
</comment>
<gene>
    <name evidence="9" type="ORF">GGE16_006365</name>
</gene>
<dbReference type="PANTHER" id="PTHR30537:SF5">
    <property type="entry name" value="HTH-TYPE TRANSCRIPTIONAL ACTIVATOR TTDR-RELATED"/>
    <property type="match status" value="1"/>
</dbReference>
<dbReference type="Proteomes" id="UP000538507">
    <property type="component" value="Unassembled WGS sequence"/>
</dbReference>
<evidence type="ECO:0000256" key="1">
    <source>
        <dbReference type="ARBA" id="ARBA00009437"/>
    </source>
</evidence>